<evidence type="ECO:0000259" key="2">
    <source>
        <dbReference type="Pfam" id="PF02729"/>
    </source>
</evidence>
<dbReference type="PANTHER" id="PTHR45753">
    <property type="entry name" value="ORNITHINE CARBAMOYLTRANSFERASE, MITOCHONDRIAL"/>
    <property type="match status" value="1"/>
</dbReference>
<gene>
    <name evidence="3" type="ORF">S12H4_60295</name>
</gene>
<proteinExistence type="predicted"/>
<evidence type="ECO:0000313" key="3">
    <source>
        <dbReference type="EMBL" id="GAJ21802.1"/>
    </source>
</evidence>
<accession>X1VP96</accession>
<dbReference type="Pfam" id="PF02729">
    <property type="entry name" value="OTCace_N"/>
    <property type="match status" value="1"/>
</dbReference>
<feature type="non-terminal residue" evidence="3">
    <location>
        <position position="1"/>
    </location>
</feature>
<protein>
    <recommendedName>
        <fullName evidence="2">Aspartate/ornithine carbamoyltransferase carbamoyl-P binding domain-containing protein</fullName>
    </recommendedName>
</protein>
<sequence>TLLLLFFYPSTRTRISFTAAMHQLGGFVQCPAPGDLRLSLEEKPGGGESIRDTALVTERYVDVLGIRHLTTMPDENGIPRLGGGEAITRKFAELANMPVISLASDMHHPTQAIADLMVMQESLVRVDG</sequence>
<dbReference type="GO" id="GO:0004585">
    <property type="term" value="F:ornithine carbamoyltransferase activity"/>
    <property type="evidence" value="ECO:0007669"/>
    <property type="project" value="TreeGrafter"/>
</dbReference>
<keyword evidence="1" id="KW-0808">Transferase</keyword>
<dbReference type="GO" id="GO:0042450">
    <property type="term" value="P:L-arginine biosynthetic process via ornithine"/>
    <property type="evidence" value="ECO:0007669"/>
    <property type="project" value="TreeGrafter"/>
</dbReference>
<dbReference type="SUPFAM" id="SSF53671">
    <property type="entry name" value="Aspartate/ornithine carbamoyltransferase"/>
    <property type="match status" value="1"/>
</dbReference>
<dbReference type="InterPro" id="IPR006132">
    <property type="entry name" value="Asp/Orn_carbamoyltranf_P-bd"/>
</dbReference>
<dbReference type="PANTHER" id="PTHR45753:SF3">
    <property type="entry name" value="ORNITHINE TRANSCARBAMYLASE, MITOCHONDRIAL"/>
    <property type="match status" value="1"/>
</dbReference>
<dbReference type="EMBL" id="BARW01039647">
    <property type="protein sequence ID" value="GAJ21802.1"/>
    <property type="molecule type" value="Genomic_DNA"/>
</dbReference>
<dbReference type="InterPro" id="IPR036901">
    <property type="entry name" value="Asp/Orn_carbamoylTrfase_sf"/>
</dbReference>
<dbReference type="AlphaFoldDB" id="X1VP96"/>
<dbReference type="GO" id="GO:0019240">
    <property type="term" value="P:citrulline biosynthetic process"/>
    <property type="evidence" value="ECO:0007669"/>
    <property type="project" value="TreeGrafter"/>
</dbReference>
<name>X1VP96_9ZZZZ</name>
<feature type="domain" description="Aspartate/ornithine carbamoyltransferase carbamoyl-P binding" evidence="2">
    <location>
        <begin position="1"/>
        <end position="121"/>
    </location>
</feature>
<comment type="caution">
    <text evidence="3">The sequence shown here is derived from an EMBL/GenBank/DDBJ whole genome shotgun (WGS) entry which is preliminary data.</text>
</comment>
<evidence type="ECO:0000256" key="1">
    <source>
        <dbReference type="ARBA" id="ARBA00022679"/>
    </source>
</evidence>
<dbReference type="Gene3D" id="3.40.50.1370">
    <property type="entry name" value="Aspartate/ornithine carbamoyltransferase"/>
    <property type="match status" value="1"/>
</dbReference>
<reference evidence="3" key="1">
    <citation type="journal article" date="2014" name="Front. Microbiol.">
        <title>High frequency of phylogenetically diverse reductive dehalogenase-homologous genes in deep subseafloor sedimentary metagenomes.</title>
        <authorList>
            <person name="Kawai M."/>
            <person name="Futagami T."/>
            <person name="Toyoda A."/>
            <person name="Takaki Y."/>
            <person name="Nishi S."/>
            <person name="Hori S."/>
            <person name="Arai W."/>
            <person name="Tsubouchi T."/>
            <person name="Morono Y."/>
            <person name="Uchiyama I."/>
            <person name="Ito T."/>
            <person name="Fujiyama A."/>
            <person name="Inagaki F."/>
            <person name="Takami H."/>
        </authorList>
    </citation>
    <scope>NUCLEOTIDE SEQUENCE</scope>
    <source>
        <strain evidence="3">Expedition CK06-06</strain>
    </source>
</reference>
<dbReference type="GO" id="GO:0016597">
    <property type="term" value="F:amino acid binding"/>
    <property type="evidence" value="ECO:0007669"/>
    <property type="project" value="InterPro"/>
</dbReference>
<organism evidence="3">
    <name type="scientific">marine sediment metagenome</name>
    <dbReference type="NCBI Taxonomy" id="412755"/>
    <lineage>
        <taxon>unclassified sequences</taxon>
        <taxon>metagenomes</taxon>
        <taxon>ecological metagenomes</taxon>
    </lineage>
</organism>